<proteinExistence type="predicted"/>
<dbReference type="EMBL" id="JBHTMX010000153">
    <property type="protein sequence ID" value="MFD1333009.1"/>
    <property type="molecule type" value="Genomic_DNA"/>
</dbReference>
<evidence type="ECO:0000313" key="2">
    <source>
        <dbReference type="EMBL" id="MFD1333009.1"/>
    </source>
</evidence>
<dbReference type="Pfam" id="PF16220">
    <property type="entry name" value="DUF4880"/>
    <property type="match status" value="1"/>
</dbReference>
<protein>
    <submittedName>
        <fullName evidence="2">FecR/PupR family sigma factor regulator</fullName>
    </submittedName>
</protein>
<accession>A0ABW3Z9P1</accession>
<evidence type="ECO:0000313" key="3">
    <source>
        <dbReference type="Proteomes" id="UP001597171"/>
    </source>
</evidence>
<dbReference type="Proteomes" id="UP001597171">
    <property type="component" value="Unassembled WGS sequence"/>
</dbReference>
<dbReference type="RefSeq" id="WP_378776209.1">
    <property type="nucleotide sequence ID" value="NZ_JBHTMX010000153.1"/>
</dbReference>
<keyword evidence="3" id="KW-1185">Reference proteome</keyword>
<dbReference type="InterPro" id="IPR032623">
    <property type="entry name" value="FecR_N"/>
</dbReference>
<sequence length="64" mass="7267">MNQTNIDADAAEARRLTPDQRAAADAWLMRRDGEHGARDEADFEAWLAADPRHALAYAESERLW</sequence>
<feature type="non-terminal residue" evidence="2">
    <location>
        <position position="64"/>
    </location>
</feature>
<reference evidence="3" key="1">
    <citation type="journal article" date="2019" name="Int. J. Syst. Evol. Microbiol.">
        <title>The Global Catalogue of Microorganisms (GCM) 10K type strain sequencing project: providing services to taxonomists for standard genome sequencing and annotation.</title>
        <authorList>
            <consortium name="The Broad Institute Genomics Platform"/>
            <consortium name="The Broad Institute Genome Sequencing Center for Infectious Disease"/>
            <person name="Wu L."/>
            <person name="Ma J."/>
        </authorList>
    </citation>
    <scope>NUCLEOTIDE SEQUENCE [LARGE SCALE GENOMIC DNA]</scope>
    <source>
        <strain evidence="3">CCUG 61696</strain>
    </source>
</reference>
<evidence type="ECO:0000259" key="1">
    <source>
        <dbReference type="Pfam" id="PF16220"/>
    </source>
</evidence>
<organism evidence="2 3">
    <name type="scientific">Methylopila musalis</name>
    <dbReference type="NCBI Taxonomy" id="1134781"/>
    <lineage>
        <taxon>Bacteria</taxon>
        <taxon>Pseudomonadati</taxon>
        <taxon>Pseudomonadota</taxon>
        <taxon>Alphaproteobacteria</taxon>
        <taxon>Hyphomicrobiales</taxon>
        <taxon>Methylopilaceae</taxon>
        <taxon>Methylopila</taxon>
    </lineage>
</organism>
<gene>
    <name evidence="2" type="ORF">ACFQ4O_13470</name>
</gene>
<comment type="caution">
    <text evidence="2">The sequence shown here is derived from an EMBL/GenBank/DDBJ whole genome shotgun (WGS) entry which is preliminary data.</text>
</comment>
<feature type="domain" description="FecR N-terminal" evidence="1">
    <location>
        <begin position="23"/>
        <end position="63"/>
    </location>
</feature>
<name>A0ABW3Z9P1_9HYPH</name>